<dbReference type="EMBL" id="JARBJD010000006">
    <property type="protein sequence ID" value="KAK2963419.1"/>
    <property type="molecule type" value="Genomic_DNA"/>
</dbReference>
<proteinExistence type="predicted"/>
<reference evidence="1 2" key="1">
    <citation type="journal article" date="2022" name="bioRxiv">
        <title>Genomics of Preaxostyla Flagellates Illuminates Evolutionary Transitions and the Path Towards Mitochondrial Loss.</title>
        <authorList>
            <person name="Novak L.V.F."/>
            <person name="Treitli S.C."/>
            <person name="Pyrih J."/>
            <person name="Halakuc P."/>
            <person name="Pipaliya S.V."/>
            <person name="Vacek V."/>
            <person name="Brzon O."/>
            <person name="Soukal P."/>
            <person name="Eme L."/>
            <person name="Dacks J.B."/>
            <person name="Karnkowska A."/>
            <person name="Elias M."/>
            <person name="Hampl V."/>
        </authorList>
    </citation>
    <scope>NUCLEOTIDE SEQUENCE [LARGE SCALE GENOMIC DNA]</scope>
    <source>
        <strain evidence="1">NAU3</strain>
        <tissue evidence="1">Gut</tissue>
    </source>
</reference>
<sequence>MSSPPSSSHTQTDTPQLQPLQLFVLLSDAAISAANPRLAQLAPLFTASRVTLASSRALCFVLSHRFCCSCVLAALHGRSASC</sequence>
<comment type="caution">
    <text evidence="1">The sequence shown here is derived from an EMBL/GenBank/DDBJ whole genome shotgun (WGS) entry which is preliminary data.</text>
</comment>
<evidence type="ECO:0000313" key="1">
    <source>
        <dbReference type="EMBL" id="KAK2963419.1"/>
    </source>
</evidence>
<keyword evidence="2" id="KW-1185">Reference proteome</keyword>
<accession>A0ABQ9YI46</accession>
<gene>
    <name evidence="1" type="ORF">BLNAU_1460</name>
</gene>
<evidence type="ECO:0000313" key="2">
    <source>
        <dbReference type="Proteomes" id="UP001281761"/>
    </source>
</evidence>
<dbReference type="Proteomes" id="UP001281761">
    <property type="component" value="Unassembled WGS sequence"/>
</dbReference>
<name>A0ABQ9YI46_9EUKA</name>
<protein>
    <submittedName>
        <fullName evidence="1">Uncharacterized protein</fullName>
    </submittedName>
</protein>
<organism evidence="1 2">
    <name type="scientific">Blattamonas nauphoetae</name>
    <dbReference type="NCBI Taxonomy" id="2049346"/>
    <lineage>
        <taxon>Eukaryota</taxon>
        <taxon>Metamonada</taxon>
        <taxon>Preaxostyla</taxon>
        <taxon>Oxymonadida</taxon>
        <taxon>Blattamonas</taxon>
    </lineage>
</organism>